<gene>
    <name evidence="2" type="ORF">ENM11_05545</name>
</gene>
<dbReference type="Pfam" id="PF02423">
    <property type="entry name" value="OCD_Mu_crystall"/>
    <property type="match status" value="1"/>
</dbReference>
<dbReference type="GO" id="GO:0016491">
    <property type="term" value="F:oxidoreductase activity"/>
    <property type="evidence" value="ECO:0007669"/>
    <property type="project" value="UniProtKB-ARBA"/>
</dbReference>
<dbReference type="AlphaFoldDB" id="A0A7C5LD24"/>
<organism evidence="2">
    <name type="scientific">Caldiarchaeum subterraneum</name>
    <dbReference type="NCBI Taxonomy" id="311458"/>
    <lineage>
        <taxon>Archaea</taxon>
        <taxon>Nitrososphaerota</taxon>
        <taxon>Candidatus Caldarchaeales</taxon>
        <taxon>Candidatus Caldarchaeaceae</taxon>
        <taxon>Candidatus Caldarchaeum</taxon>
    </lineage>
</organism>
<comment type="similarity">
    <text evidence="1">Belongs to the ornithine cyclodeaminase/mu-crystallin family.</text>
</comment>
<accession>A0A7C5LD24</accession>
<dbReference type="EMBL" id="DRWN01000045">
    <property type="protein sequence ID" value="HHK68599.1"/>
    <property type="molecule type" value="Genomic_DNA"/>
</dbReference>
<dbReference type="InterPro" id="IPR036291">
    <property type="entry name" value="NAD(P)-bd_dom_sf"/>
</dbReference>
<evidence type="ECO:0000313" key="2">
    <source>
        <dbReference type="EMBL" id="HHK68599.1"/>
    </source>
</evidence>
<evidence type="ECO:0000256" key="1">
    <source>
        <dbReference type="ARBA" id="ARBA00008903"/>
    </source>
</evidence>
<sequence>MKYLTDEDVVKIAEPRRVVEAVEEAYRLYSLGKVVMPVRSRIQAREKGGDILMMPCYIPSMDIFSLKLVTVYPGNLEKGLPTINATVLVLDAETGVAKLVAEARALTGLRTAAATAVSVKYLARSDASKVGVVGCGYQAGWQVRVMHDMFPGMKFTAFDIDASRMRSFSERMGREGIEVKTAGSCMEMVKDSDIVITVTTSKTPVVMEEWVREGTHISAIGGYTPEMVEIDPKLTAKSKLVVDSREAVKEEAGDVLKPIEMGLISFQHIHAEIGEIVAGLKPGRENNREITMFKSVGLAVQDAAAAKAVLDYLMTR</sequence>
<dbReference type="Gene3D" id="3.30.1780.10">
    <property type="entry name" value="ornithine cyclodeaminase, domain 1"/>
    <property type="match status" value="1"/>
</dbReference>
<dbReference type="PANTHER" id="PTHR13812:SF19">
    <property type="entry name" value="KETIMINE REDUCTASE MU-CRYSTALLIN"/>
    <property type="match status" value="1"/>
</dbReference>
<dbReference type="PANTHER" id="PTHR13812">
    <property type="entry name" value="KETIMINE REDUCTASE MU-CRYSTALLIN"/>
    <property type="match status" value="1"/>
</dbReference>
<dbReference type="InterPro" id="IPR003462">
    <property type="entry name" value="ODC_Mu_crystall"/>
</dbReference>
<protein>
    <submittedName>
        <fullName evidence="2">Ornithine cyclodeaminase family protein</fullName>
    </submittedName>
</protein>
<dbReference type="GO" id="GO:0005737">
    <property type="term" value="C:cytoplasm"/>
    <property type="evidence" value="ECO:0007669"/>
    <property type="project" value="TreeGrafter"/>
</dbReference>
<dbReference type="InterPro" id="IPR023401">
    <property type="entry name" value="ODC_N"/>
</dbReference>
<dbReference type="GO" id="GO:0019752">
    <property type="term" value="P:carboxylic acid metabolic process"/>
    <property type="evidence" value="ECO:0007669"/>
    <property type="project" value="UniProtKB-ARBA"/>
</dbReference>
<proteinExistence type="inferred from homology"/>
<reference evidence="2" key="1">
    <citation type="journal article" date="2020" name="mSystems">
        <title>Genome- and Community-Level Interaction Insights into Carbon Utilization and Element Cycling Functions of Hydrothermarchaeota in Hydrothermal Sediment.</title>
        <authorList>
            <person name="Zhou Z."/>
            <person name="Liu Y."/>
            <person name="Xu W."/>
            <person name="Pan J."/>
            <person name="Luo Z.H."/>
            <person name="Li M."/>
        </authorList>
    </citation>
    <scope>NUCLEOTIDE SEQUENCE [LARGE SCALE GENOMIC DNA]</scope>
    <source>
        <strain evidence="2">SpSt-1056</strain>
    </source>
</reference>
<dbReference type="SUPFAM" id="SSF51735">
    <property type="entry name" value="NAD(P)-binding Rossmann-fold domains"/>
    <property type="match status" value="1"/>
</dbReference>
<name>A0A7C5LD24_CALS0</name>
<dbReference type="PIRSF" id="PIRSF001439">
    <property type="entry name" value="CryM"/>
    <property type="match status" value="1"/>
</dbReference>
<dbReference type="FunFam" id="3.40.50.720:FF:000311">
    <property type="entry name" value="Ornithine cyclodeaminase"/>
    <property type="match status" value="1"/>
</dbReference>
<dbReference type="Gene3D" id="3.40.50.720">
    <property type="entry name" value="NAD(P)-binding Rossmann-like Domain"/>
    <property type="match status" value="1"/>
</dbReference>
<comment type="caution">
    <text evidence="2">The sequence shown here is derived from an EMBL/GenBank/DDBJ whole genome shotgun (WGS) entry which is preliminary data.</text>
</comment>